<feature type="non-terminal residue" evidence="1">
    <location>
        <position position="1"/>
    </location>
</feature>
<comment type="caution">
    <text evidence="1">The sequence shown here is derived from an EMBL/GenBank/DDBJ whole genome shotgun (WGS) entry which is preliminary data.</text>
</comment>
<proteinExistence type="predicted"/>
<organism evidence="1">
    <name type="scientific">human gut metagenome</name>
    <dbReference type="NCBI Taxonomy" id="408170"/>
    <lineage>
        <taxon>unclassified sequences</taxon>
        <taxon>metagenomes</taxon>
        <taxon>organismal metagenomes</taxon>
    </lineage>
</organism>
<evidence type="ECO:0000313" key="1">
    <source>
        <dbReference type="EMBL" id="ETJ27266.1"/>
    </source>
</evidence>
<name>W1XAW9_9ZZZZ</name>
<protein>
    <submittedName>
        <fullName evidence="1">Uncharacterized protein</fullName>
    </submittedName>
</protein>
<reference evidence="1" key="1">
    <citation type="submission" date="2013-12" db="EMBL/GenBank/DDBJ databases">
        <title>A Varibaculum cambriense genome reconstructed from a premature infant gut community with otherwise low bacterial novelty that shifts toward anaerobic metabolism during the third week of life.</title>
        <authorList>
            <person name="Brown C.T."/>
            <person name="Sharon I."/>
            <person name="Thomas B.C."/>
            <person name="Castelle C.J."/>
            <person name="Morowitz M.J."/>
            <person name="Banfield J.F."/>
        </authorList>
    </citation>
    <scope>NUCLEOTIDE SEQUENCE</scope>
</reference>
<gene>
    <name evidence="1" type="ORF">Q604_UNBC17036G0001</name>
</gene>
<sequence length="24" mass="2584">LPIGYALGALAARVAWFVSGFIYQ</sequence>
<accession>W1XAW9</accession>
<dbReference type="EMBL" id="AZMM01017036">
    <property type="protein sequence ID" value="ETJ27266.1"/>
    <property type="molecule type" value="Genomic_DNA"/>
</dbReference>
<dbReference type="AlphaFoldDB" id="W1XAW9"/>